<dbReference type="GO" id="GO:0015631">
    <property type="term" value="F:tubulin binding"/>
    <property type="evidence" value="ECO:0007669"/>
    <property type="project" value="TreeGrafter"/>
</dbReference>
<dbReference type="GO" id="GO:0000226">
    <property type="term" value="P:microtubule cytoskeleton organization"/>
    <property type="evidence" value="ECO:0007669"/>
    <property type="project" value="TreeGrafter"/>
</dbReference>
<organism evidence="4">
    <name type="scientific">Mesocestoides corti</name>
    <name type="common">Flatworm</name>
    <dbReference type="NCBI Taxonomy" id="53468"/>
    <lineage>
        <taxon>Eukaryota</taxon>
        <taxon>Metazoa</taxon>
        <taxon>Spiralia</taxon>
        <taxon>Lophotrochozoa</taxon>
        <taxon>Platyhelminthes</taxon>
        <taxon>Cestoda</taxon>
        <taxon>Eucestoda</taxon>
        <taxon>Cyclophyllidea</taxon>
        <taxon>Mesocestoididae</taxon>
        <taxon>Mesocestoides</taxon>
    </lineage>
</organism>
<protein>
    <submittedName>
        <fullName evidence="4">Ribosomal_L16 domain-containing protein</fullName>
    </submittedName>
</protein>
<keyword evidence="3" id="KW-0067">ATP-binding</keyword>
<dbReference type="Pfam" id="PF03133">
    <property type="entry name" value="TTL"/>
    <property type="match status" value="1"/>
</dbReference>
<reference evidence="4" key="1">
    <citation type="submission" date="2019-11" db="UniProtKB">
        <authorList>
            <consortium name="WormBaseParasite"/>
        </authorList>
    </citation>
    <scope>IDENTIFICATION</scope>
</reference>
<dbReference type="PANTHER" id="PTHR12241:SF154">
    <property type="entry name" value="TUBULIN POLYGLUTAMYLASE TTLL11"/>
    <property type="match status" value="1"/>
</dbReference>
<dbReference type="AlphaFoldDB" id="A0A5K3EP86"/>
<dbReference type="GO" id="GO:0036064">
    <property type="term" value="C:ciliary basal body"/>
    <property type="evidence" value="ECO:0007669"/>
    <property type="project" value="TreeGrafter"/>
</dbReference>
<proteinExistence type="predicted"/>
<evidence type="ECO:0000256" key="3">
    <source>
        <dbReference type="ARBA" id="ARBA00022840"/>
    </source>
</evidence>
<evidence type="ECO:0000313" key="4">
    <source>
        <dbReference type="WBParaSite" id="MCU_001687-RA"/>
    </source>
</evidence>
<dbReference type="WBParaSite" id="MCU_001687-RA">
    <property type="protein sequence ID" value="MCU_001687-RA"/>
    <property type="gene ID" value="MCU_001687"/>
</dbReference>
<dbReference type="PANTHER" id="PTHR12241">
    <property type="entry name" value="TUBULIN POLYGLUTAMYLASE"/>
    <property type="match status" value="1"/>
</dbReference>
<sequence>MFGTVFNGHQRSFTQLPNSHTNFMCGSKAHRRFNVKLRPIWSYKPTDFRRYLIEKKMRTLREYSLSTKRSISVQPKEPTHRCTLSVGTQFAGSNIDALRLAIQDLGFNEVTEEQERDITWNSAYFFKKDKSRGCFVNKFPGVHCLLTKISLFNCLEFQRRLFPEIYDFYPPTWFLPHQFDEWASQAAEHTPGTMTYIVKPSGGAQGRGI</sequence>
<dbReference type="PROSITE" id="PS51221">
    <property type="entry name" value="TTL"/>
    <property type="match status" value="1"/>
</dbReference>
<keyword evidence="1" id="KW-0436">Ligase</keyword>
<dbReference type="GO" id="GO:0070740">
    <property type="term" value="F:tubulin-glutamic acid ligase activity"/>
    <property type="evidence" value="ECO:0007669"/>
    <property type="project" value="TreeGrafter"/>
</dbReference>
<evidence type="ECO:0000256" key="2">
    <source>
        <dbReference type="ARBA" id="ARBA00022741"/>
    </source>
</evidence>
<dbReference type="InterPro" id="IPR004344">
    <property type="entry name" value="TTL/TTLL_fam"/>
</dbReference>
<accession>A0A5K3EP86</accession>
<evidence type="ECO:0000256" key="1">
    <source>
        <dbReference type="ARBA" id="ARBA00022598"/>
    </source>
</evidence>
<keyword evidence="2" id="KW-0547">Nucleotide-binding</keyword>
<name>A0A5K3EP86_MESCO</name>
<dbReference type="GO" id="GO:0005524">
    <property type="term" value="F:ATP binding"/>
    <property type="evidence" value="ECO:0007669"/>
    <property type="project" value="UniProtKB-KW"/>
</dbReference>